<dbReference type="PROSITE" id="PS00599">
    <property type="entry name" value="AA_TRANSFER_CLASS_2"/>
    <property type="match status" value="1"/>
</dbReference>
<accession>A0A1V6C7P6</accession>
<evidence type="ECO:0000256" key="9">
    <source>
        <dbReference type="HAMAP-Rule" id="MF_01023"/>
    </source>
</evidence>
<keyword evidence="6 9" id="KW-0808">Transferase</keyword>
<organism evidence="11">
    <name type="scientific">candidate division TA06 bacterium ADurb.Bin131</name>
    <dbReference type="NCBI Taxonomy" id="1852827"/>
    <lineage>
        <taxon>Bacteria</taxon>
        <taxon>Bacteria division TA06</taxon>
    </lineage>
</organism>
<reference evidence="11" key="1">
    <citation type="submission" date="2017-02" db="EMBL/GenBank/DDBJ databases">
        <title>Delving into the versatile metabolic prowess of the omnipresent phylum Bacteroidetes.</title>
        <authorList>
            <person name="Nobu M.K."/>
            <person name="Mei R."/>
            <person name="Narihiro T."/>
            <person name="Kuroda K."/>
            <person name="Liu W.-T."/>
        </authorList>
    </citation>
    <scope>NUCLEOTIDE SEQUENCE</scope>
    <source>
        <strain evidence="11">ADurb.Bin131</strain>
    </source>
</reference>
<evidence type="ECO:0000256" key="4">
    <source>
        <dbReference type="ARBA" id="ARBA00022576"/>
    </source>
</evidence>
<comment type="similarity">
    <text evidence="2 9">Belongs to the class-II pyridoxal-phosphate-dependent aminotransferase family. Histidinol-phosphate aminotransferase subfamily.</text>
</comment>
<comment type="catalytic activity">
    <reaction evidence="9">
        <text>L-histidinol phosphate + 2-oxoglutarate = 3-(imidazol-4-yl)-2-oxopropyl phosphate + L-glutamate</text>
        <dbReference type="Rhea" id="RHEA:23744"/>
        <dbReference type="ChEBI" id="CHEBI:16810"/>
        <dbReference type="ChEBI" id="CHEBI:29985"/>
        <dbReference type="ChEBI" id="CHEBI:57766"/>
        <dbReference type="ChEBI" id="CHEBI:57980"/>
        <dbReference type="EC" id="2.6.1.9"/>
    </reaction>
</comment>
<comment type="caution">
    <text evidence="11">The sequence shown here is derived from an EMBL/GenBank/DDBJ whole genome shotgun (WGS) entry which is preliminary data.</text>
</comment>
<comment type="cofactor">
    <cofactor evidence="1 9">
        <name>pyridoxal 5'-phosphate</name>
        <dbReference type="ChEBI" id="CHEBI:597326"/>
    </cofactor>
</comment>
<dbReference type="Proteomes" id="UP000485562">
    <property type="component" value="Unassembled WGS sequence"/>
</dbReference>
<evidence type="ECO:0000256" key="3">
    <source>
        <dbReference type="ARBA" id="ARBA00011738"/>
    </source>
</evidence>
<dbReference type="EC" id="2.6.1.9" evidence="9"/>
<dbReference type="HAMAP" id="MF_01023">
    <property type="entry name" value="HisC_aminotrans_2"/>
    <property type="match status" value="1"/>
</dbReference>
<dbReference type="InterPro" id="IPR015422">
    <property type="entry name" value="PyrdxlP-dep_Trfase_small"/>
</dbReference>
<comment type="subunit">
    <text evidence="3 9">Homodimer.</text>
</comment>
<evidence type="ECO:0000256" key="2">
    <source>
        <dbReference type="ARBA" id="ARBA00007970"/>
    </source>
</evidence>
<evidence type="ECO:0000256" key="6">
    <source>
        <dbReference type="ARBA" id="ARBA00022679"/>
    </source>
</evidence>
<keyword evidence="4 9" id="KW-0032">Aminotransferase</keyword>
<dbReference type="InterPro" id="IPR005861">
    <property type="entry name" value="HisP_aminotrans"/>
</dbReference>
<dbReference type="EMBL" id="MWDQ01000106">
    <property type="protein sequence ID" value="OQB72943.1"/>
    <property type="molecule type" value="Genomic_DNA"/>
</dbReference>
<protein>
    <recommendedName>
        <fullName evidence="9">Histidinol-phosphate aminotransferase</fullName>
        <ecNumber evidence="9">2.6.1.9</ecNumber>
    </recommendedName>
    <alternativeName>
        <fullName evidence="9">Imidazole acetol-phosphate transaminase</fullName>
    </alternativeName>
</protein>
<dbReference type="InterPro" id="IPR015421">
    <property type="entry name" value="PyrdxlP-dep_Trfase_major"/>
</dbReference>
<dbReference type="GO" id="GO:0000105">
    <property type="term" value="P:L-histidine biosynthetic process"/>
    <property type="evidence" value="ECO:0007669"/>
    <property type="project" value="UniProtKB-UniRule"/>
</dbReference>
<dbReference type="CDD" id="cd00609">
    <property type="entry name" value="AAT_like"/>
    <property type="match status" value="1"/>
</dbReference>
<evidence type="ECO:0000256" key="1">
    <source>
        <dbReference type="ARBA" id="ARBA00001933"/>
    </source>
</evidence>
<dbReference type="PANTHER" id="PTHR42885:SF2">
    <property type="entry name" value="HISTIDINOL-PHOSPHATE AMINOTRANSFERASE"/>
    <property type="match status" value="1"/>
</dbReference>
<keyword evidence="8 9" id="KW-0368">Histidine biosynthesis</keyword>
<feature type="modified residue" description="N6-(pyridoxal phosphate)lysine" evidence="9">
    <location>
        <position position="210"/>
    </location>
</feature>
<dbReference type="InterPro" id="IPR004839">
    <property type="entry name" value="Aminotransferase_I/II_large"/>
</dbReference>
<dbReference type="Gene3D" id="3.90.1150.10">
    <property type="entry name" value="Aspartate Aminotransferase, domain 1"/>
    <property type="match status" value="1"/>
</dbReference>
<dbReference type="Pfam" id="PF00155">
    <property type="entry name" value="Aminotran_1_2"/>
    <property type="match status" value="1"/>
</dbReference>
<dbReference type="NCBIfam" id="TIGR01141">
    <property type="entry name" value="hisC"/>
    <property type="match status" value="1"/>
</dbReference>
<evidence type="ECO:0000256" key="8">
    <source>
        <dbReference type="ARBA" id="ARBA00023102"/>
    </source>
</evidence>
<evidence type="ECO:0000259" key="10">
    <source>
        <dbReference type="Pfam" id="PF00155"/>
    </source>
</evidence>
<dbReference type="UniPathway" id="UPA00031">
    <property type="reaction ID" value="UER00012"/>
</dbReference>
<evidence type="ECO:0000256" key="5">
    <source>
        <dbReference type="ARBA" id="ARBA00022605"/>
    </source>
</evidence>
<feature type="domain" description="Aminotransferase class I/classII large" evidence="10">
    <location>
        <begin position="25"/>
        <end position="344"/>
    </location>
</feature>
<dbReference type="AlphaFoldDB" id="A0A1V6C7P6"/>
<evidence type="ECO:0000256" key="7">
    <source>
        <dbReference type="ARBA" id="ARBA00022898"/>
    </source>
</evidence>
<sequence>MNIPLNKIFRKLSPYVPGEQPSEKNFIKLNTNENPFPVPKEVINAIREQIDGSIRKYPDPEAYGLRKAIGKHYGFDPGWIFAGNGSDEILRLCITAFSSKDDYVAFLHPSYPLYEVLATISDRKPCRVNLKSDFNIPDDFMNIYNLYMKIIANPDSPSGCFHPVDQIRDIAKKLRRVLVIDEAYADFSKDNCLNLVKDFENVIVVRTFSKSFSLAGMRIGYCFGNPRLISALLKIKDSYNLNTISQVAGISAINHYDVMMENCRKIIRNRDYLKGELEKIGFYVFPSSANFILVKPLHIKAEDLYKVLKEKRILVRYFGTPLLKDYLRITIGSKKEIKVLMSAIKEII</sequence>
<keyword evidence="7 9" id="KW-0663">Pyridoxal phosphate</keyword>
<dbReference type="PANTHER" id="PTHR42885">
    <property type="entry name" value="HISTIDINOL-PHOSPHATE AMINOTRANSFERASE-RELATED"/>
    <property type="match status" value="1"/>
</dbReference>
<dbReference type="InterPro" id="IPR015424">
    <property type="entry name" value="PyrdxlP-dep_Trfase"/>
</dbReference>
<evidence type="ECO:0000313" key="11">
    <source>
        <dbReference type="EMBL" id="OQB72943.1"/>
    </source>
</evidence>
<dbReference type="GO" id="GO:0030170">
    <property type="term" value="F:pyridoxal phosphate binding"/>
    <property type="evidence" value="ECO:0007669"/>
    <property type="project" value="InterPro"/>
</dbReference>
<dbReference type="GO" id="GO:0004400">
    <property type="term" value="F:histidinol-phosphate transaminase activity"/>
    <property type="evidence" value="ECO:0007669"/>
    <property type="project" value="UniProtKB-UniRule"/>
</dbReference>
<comment type="pathway">
    <text evidence="9">Amino-acid biosynthesis; L-histidine biosynthesis; L-histidine from 5-phospho-alpha-D-ribose 1-diphosphate: step 7/9.</text>
</comment>
<keyword evidence="5 9" id="KW-0028">Amino-acid biosynthesis</keyword>
<name>A0A1V6C7P6_UNCT6</name>
<dbReference type="InterPro" id="IPR001917">
    <property type="entry name" value="Aminotrans_II_pyridoxalP_BS"/>
</dbReference>
<dbReference type="SUPFAM" id="SSF53383">
    <property type="entry name" value="PLP-dependent transferases"/>
    <property type="match status" value="1"/>
</dbReference>
<proteinExistence type="inferred from homology"/>
<gene>
    <name evidence="9 11" type="primary">hisC</name>
    <name evidence="11" type="ORF">BWX89_01148</name>
</gene>
<dbReference type="Gene3D" id="3.40.640.10">
    <property type="entry name" value="Type I PLP-dependent aspartate aminotransferase-like (Major domain)"/>
    <property type="match status" value="1"/>
</dbReference>